<gene>
    <name evidence="2" type="ORF">L1F29_12440</name>
</gene>
<organism evidence="2 3">
    <name type="scientific">Paenibacillus spongiae</name>
    <dbReference type="NCBI Taxonomy" id="2909671"/>
    <lineage>
        <taxon>Bacteria</taxon>
        <taxon>Bacillati</taxon>
        <taxon>Bacillota</taxon>
        <taxon>Bacilli</taxon>
        <taxon>Bacillales</taxon>
        <taxon>Paenibacillaceae</taxon>
        <taxon>Paenibacillus</taxon>
    </lineage>
</organism>
<dbReference type="InterPro" id="IPR023378">
    <property type="entry name" value="YheA/YmcA-like_dom_sf"/>
</dbReference>
<dbReference type="Proteomes" id="UP001057877">
    <property type="component" value="Chromosome"/>
</dbReference>
<protein>
    <submittedName>
        <fullName evidence="2">YlbF family regulator</fullName>
    </submittedName>
</protein>
<feature type="compositionally biased region" description="Basic and acidic residues" evidence="1">
    <location>
        <begin position="11"/>
        <end position="21"/>
    </location>
</feature>
<dbReference type="PANTHER" id="PTHR38448">
    <property type="entry name" value="REGULATORY PROTEIN YLBF-RELATED"/>
    <property type="match status" value="1"/>
</dbReference>
<accession>A0ABY5SG06</accession>
<proteinExistence type="predicted"/>
<dbReference type="SUPFAM" id="SSF158622">
    <property type="entry name" value="YheA/YmcA-like"/>
    <property type="match status" value="1"/>
</dbReference>
<dbReference type="RefSeq" id="WP_258388630.1">
    <property type="nucleotide sequence ID" value="NZ_CP091430.1"/>
</dbReference>
<keyword evidence="3" id="KW-1185">Reference proteome</keyword>
<evidence type="ECO:0000313" key="2">
    <source>
        <dbReference type="EMBL" id="UVI32579.1"/>
    </source>
</evidence>
<evidence type="ECO:0000313" key="3">
    <source>
        <dbReference type="Proteomes" id="UP001057877"/>
    </source>
</evidence>
<feature type="region of interest" description="Disordered" evidence="1">
    <location>
        <begin position="1"/>
        <end position="22"/>
    </location>
</feature>
<dbReference type="Pfam" id="PF06133">
    <property type="entry name" value="Com_YlbF"/>
    <property type="match status" value="1"/>
</dbReference>
<dbReference type="InterPro" id="IPR010368">
    <property type="entry name" value="Com_YlbF"/>
</dbReference>
<reference evidence="2" key="1">
    <citation type="submission" date="2022-01" db="EMBL/GenBank/DDBJ databases">
        <title>Paenibacillus spongiae sp. nov., isolated from marine sponge.</title>
        <authorList>
            <person name="Li Z."/>
            <person name="Zhang M."/>
        </authorList>
    </citation>
    <scope>NUCLEOTIDE SEQUENCE</scope>
    <source>
        <strain evidence="2">PHS-Z3</strain>
    </source>
</reference>
<dbReference type="Gene3D" id="1.20.1500.10">
    <property type="entry name" value="YheA/YmcA-like"/>
    <property type="match status" value="1"/>
</dbReference>
<dbReference type="InterPro" id="IPR052767">
    <property type="entry name" value="Bact_com_dev_regulator"/>
</dbReference>
<dbReference type="EMBL" id="CP091430">
    <property type="protein sequence ID" value="UVI32579.1"/>
    <property type="molecule type" value="Genomic_DNA"/>
</dbReference>
<sequence>MANEQTTTAKHSHEHDHEHGEGCGVVVHHTENIIVREDIMAKTKELAAMLFTSEEVQQYRRAEQQIQGNERIQDIIAKLKKKQKEIVAFETTFKNADMVTKIETEIETLQDELDEIPIITEFQQSQADINYLLQTVVSIIRDTVAEKINMEDAAPAAPENCDV</sequence>
<evidence type="ECO:0000256" key="1">
    <source>
        <dbReference type="SAM" id="MobiDB-lite"/>
    </source>
</evidence>
<dbReference type="PANTHER" id="PTHR38448:SF1">
    <property type="entry name" value="YLBF FAMILY REGULATOR"/>
    <property type="match status" value="1"/>
</dbReference>
<name>A0ABY5SG06_9BACL</name>